<evidence type="ECO:0000256" key="1">
    <source>
        <dbReference type="ARBA" id="ARBA00004377"/>
    </source>
</evidence>
<dbReference type="GO" id="GO:0015627">
    <property type="term" value="C:type II protein secretion system complex"/>
    <property type="evidence" value="ECO:0007669"/>
    <property type="project" value="InterPro"/>
</dbReference>
<accession>A0A4Y4CN76</accession>
<dbReference type="Gene3D" id="3.30.420.380">
    <property type="match status" value="1"/>
</dbReference>
<dbReference type="Pfam" id="PF12693">
    <property type="entry name" value="GspL_C"/>
    <property type="match status" value="1"/>
</dbReference>
<reference evidence="13 14" key="1">
    <citation type="submission" date="2019-06" db="EMBL/GenBank/DDBJ databases">
        <title>Whole genome shotgun sequence of Zoogloea ramigera NBRC 15342.</title>
        <authorList>
            <person name="Hosoyama A."/>
            <person name="Uohara A."/>
            <person name="Ohji S."/>
            <person name="Ichikawa N."/>
        </authorList>
    </citation>
    <scope>NUCLEOTIDE SEQUENCE [LARGE SCALE GENOMIC DNA]</scope>
    <source>
        <strain evidence="13 14">NBRC 15342</strain>
    </source>
</reference>
<dbReference type="AlphaFoldDB" id="A0A4Y4CN76"/>
<keyword evidence="3" id="KW-0813">Transport</keyword>
<evidence type="ECO:0000313" key="14">
    <source>
        <dbReference type="Proteomes" id="UP000318422"/>
    </source>
</evidence>
<gene>
    <name evidence="13" type="ORF">ZRA01_04840</name>
</gene>
<dbReference type="RefSeq" id="WP_141349166.1">
    <property type="nucleotide sequence ID" value="NZ_BJNV01000006.1"/>
</dbReference>
<evidence type="ECO:0000256" key="10">
    <source>
        <dbReference type="SAM" id="Phobius"/>
    </source>
</evidence>
<dbReference type="GO" id="GO:0005886">
    <property type="term" value="C:plasma membrane"/>
    <property type="evidence" value="ECO:0007669"/>
    <property type="project" value="UniProtKB-SubCell"/>
</dbReference>
<keyword evidence="8 10" id="KW-1133">Transmembrane helix</keyword>
<protein>
    <recommendedName>
        <fullName evidence="15">Type II secretion system protein L</fullName>
    </recommendedName>
</protein>
<keyword evidence="6 10" id="KW-0812">Transmembrane</keyword>
<dbReference type="InterPro" id="IPR025691">
    <property type="entry name" value="GspL_pp_dom"/>
</dbReference>
<name>A0A4Y4CN76_ZOORA</name>
<keyword evidence="9 10" id="KW-0472">Membrane</keyword>
<evidence type="ECO:0000259" key="12">
    <source>
        <dbReference type="Pfam" id="PF12693"/>
    </source>
</evidence>
<keyword evidence="5" id="KW-0997">Cell inner membrane</keyword>
<evidence type="ECO:0000256" key="4">
    <source>
        <dbReference type="ARBA" id="ARBA00022475"/>
    </source>
</evidence>
<evidence type="ECO:0000259" key="11">
    <source>
        <dbReference type="Pfam" id="PF05134"/>
    </source>
</evidence>
<keyword evidence="4" id="KW-1003">Cell membrane</keyword>
<evidence type="ECO:0000313" key="13">
    <source>
        <dbReference type="EMBL" id="GEC94411.1"/>
    </source>
</evidence>
<dbReference type="InterPro" id="IPR007812">
    <property type="entry name" value="T2SS_protein-GspL"/>
</dbReference>
<evidence type="ECO:0000256" key="6">
    <source>
        <dbReference type="ARBA" id="ARBA00022692"/>
    </source>
</evidence>
<dbReference type="SUPFAM" id="SSF53067">
    <property type="entry name" value="Actin-like ATPase domain"/>
    <property type="match status" value="1"/>
</dbReference>
<dbReference type="PIRSF" id="PIRSF015761">
    <property type="entry name" value="Protein_L"/>
    <property type="match status" value="1"/>
</dbReference>
<keyword evidence="14" id="KW-1185">Reference proteome</keyword>
<evidence type="ECO:0000256" key="5">
    <source>
        <dbReference type="ARBA" id="ARBA00022519"/>
    </source>
</evidence>
<evidence type="ECO:0008006" key="15">
    <source>
        <dbReference type="Google" id="ProtNLM"/>
    </source>
</evidence>
<evidence type="ECO:0000256" key="9">
    <source>
        <dbReference type="ARBA" id="ARBA00023136"/>
    </source>
</evidence>
<dbReference type="CDD" id="cd24017">
    <property type="entry name" value="ASKHA_T2SSL_N"/>
    <property type="match status" value="1"/>
</dbReference>
<dbReference type="InterPro" id="IPR024230">
    <property type="entry name" value="GspL_cyto_dom"/>
</dbReference>
<dbReference type="InterPro" id="IPR043129">
    <property type="entry name" value="ATPase_NBD"/>
</dbReference>
<comment type="similarity">
    <text evidence="2">Belongs to the GSP L family.</text>
</comment>
<comment type="subcellular location">
    <subcellularLocation>
        <location evidence="1">Cell inner membrane</location>
        <topology evidence="1">Single-pass membrane protein</topology>
    </subcellularLocation>
</comment>
<organism evidence="13 14">
    <name type="scientific">Zoogloea ramigera</name>
    <dbReference type="NCBI Taxonomy" id="350"/>
    <lineage>
        <taxon>Bacteria</taxon>
        <taxon>Pseudomonadati</taxon>
        <taxon>Pseudomonadota</taxon>
        <taxon>Betaproteobacteria</taxon>
        <taxon>Rhodocyclales</taxon>
        <taxon>Zoogloeaceae</taxon>
        <taxon>Zoogloea</taxon>
    </lineage>
</organism>
<proteinExistence type="inferred from homology"/>
<dbReference type="GO" id="GO:0009276">
    <property type="term" value="C:Gram-negative-bacterium-type cell wall"/>
    <property type="evidence" value="ECO:0007669"/>
    <property type="project" value="InterPro"/>
</dbReference>
<comment type="caution">
    <text evidence="13">The sequence shown here is derived from an EMBL/GenBank/DDBJ whole genome shotgun (WGS) entry which is preliminary data.</text>
</comment>
<feature type="transmembrane region" description="Helical" evidence="10">
    <location>
        <begin position="260"/>
        <end position="282"/>
    </location>
</feature>
<dbReference type="EMBL" id="BJNV01000006">
    <property type="protein sequence ID" value="GEC94411.1"/>
    <property type="molecule type" value="Genomic_DNA"/>
</dbReference>
<dbReference type="NCBIfam" id="TIGR01709">
    <property type="entry name" value="typeII_sec_gspL"/>
    <property type="match status" value="1"/>
</dbReference>
<evidence type="ECO:0000256" key="2">
    <source>
        <dbReference type="ARBA" id="ARBA00005318"/>
    </source>
</evidence>
<dbReference type="GO" id="GO:0015628">
    <property type="term" value="P:protein secretion by the type II secretion system"/>
    <property type="evidence" value="ECO:0007669"/>
    <property type="project" value="InterPro"/>
</dbReference>
<sequence length="406" mass="43198">MSHRLLLAIDEQWPTRPDCPWVLLGPDGQPTAEGHSEPRHWPAAAECEVVLTGPQCLWLEVPLPRAKRSDLPRLLAYALEDRLLKDPDTQHLTVSHRRPAGDGERELTGVLVVARERLRQVTAQFAAIGRPPRRVLAEVQTAPAGGEAWQLSLSAGGAILRGSAEAGIALDADILAPLLAAQAATARAANTAPSHVVLHLAPGCPSPDLSALQAETALDVRPAAPYLWWQGAAGKAANLLHGEFAFREQGGGWLARLAPAAWVGGAALALWLVVGVGEVLWLKHQQGGIEARIERVYRSSFPNSPVVAPAAQMRQQLNLERARHGLLRDDDALALLAQAAEALGTDAAGGVAALRFEDGRLDLTLNGPAAARAEAVVGLLAARGLLADLRRDGATTHLLLRRETLQ</sequence>
<feature type="domain" description="GspL cytoplasmic actin-ATPase-like" evidence="11">
    <location>
        <begin position="40"/>
        <end position="246"/>
    </location>
</feature>
<evidence type="ECO:0000256" key="3">
    <source>
        <dbReference type="ARBA" id="ARBA00022448"/>
    </source>
</evidence>
<dbReference type="Pfam" id="PF05134">
    <property type="entry name" value="T2SSL"/>
    <property type="match status" value="1"/>
</dbReference>
<dbReference type="OrthoDB" id="8578377at2"/>
<keyword evidence="7" id="KW-0653">Protein transport</keyword>
<evidence type="ECO:0000256" key="7">
    <source>
        <dbReference type="ARBA" id="ARBA00022927"/>
    </source>
</evidence>
<dbReference type="Proteomes" id="UP000318422">
    <property type="component" value="Unassembled WGS sequence"/>
</dbReference>
<evidence type="ECO:0000256" key="8">
    <source>
        <dbReference type="ARBA" id="ARBA00022989"/>
    </source>
</evidence>
<feature type="domain" description="GspL periplasmic" evidence="12">
    <location>
        <begin position="267"/>
        <end position="373"/>
    </location>
</feature>